<gene>
    <name evidence="20" type="ORF">RN001_006784</name>
</gene>
<dbReference type="GO" id="GO:0005524">
    <property type="term" value="F:ATP binding"/>
    <property type="evidence" value="ECO:0007669"/>
    <property type="project" value="UniProtKB-KW"/>
</dbReference>
<dbReference type="InterPro" id="IPR032678">
    <property type="entry name" value="tRNA-synt_1_cat_dom"/>
</dbReference>
<evidence type="ECO:0000313" key="20">
    <source>
        <dbReference type="EMBL" id="KAK4883465.1"/>
    </source>
</evidence>
<evidence type="ECO:0000256" key="3">
    <source>
        <dbReference type="ARBA" id="ARBA00012832"/>
    </source>
</evidence>
<dbReference type="Gene3D" id="3.40.50.620">
    <property type="entry name" value="HUPs"/>
    <property type="match status" value="1"/>
</dbReference>
<evidence type="ECO:0000256" key="5">
    <source>
        <dbReference type="ARBA" id="ARBA00022723"/>
    </source>
</evidence>
<dbReference type="AlphaFoldDB" id="A0AAN7P8N1"/>
<evidence type="ECO:0000256" key="15">
    <source>
        <dbReference type="ARBA" id="ARBA00047548"/>
    </source>
</evidence>
<protein>
    <recommendedName>
        <fullName evidence="3">cysteine--tRNA ligase</fullName>
        <ecNumber evidence="3">6.1.1.16</ecNumber>
    </recommendedName>
    <alternativeName>
        <fullName evidence="11">Cysteinyl-tRNA synthetase</fullName>
    </alternativeName>
</protein>
<evidence type="ECO:0000256" key="13">
    <source>
        <dbReference type="ARBA" id="ARBA00045476"/>
    </source>
</evidence>
<dbReference type="Proteomes" id="UP001353858">
    <property type="component" value="Unassembled WGS sequence"/>
</dbReference>
<dbReference type="CDD" id="cd00672">
    <property type="entry name" value="CysRS_core"/>
    <property type="match status" value="1"/>
</dbReference>
<keyword evidence="4" id="KW-0436">Ligase</keyword>
<dbReference type="EMBL" id="JARPUR010000002">
    <property type="protein sequence ID" value="KAK4883465.1"/>
    <property type="molecule type" value="Genomic_DNA"/>
</dbReference>
<evidence type="ECO:0000256" key="12">
    <source>
        <dbReference type="ARBA" id="ARBA00043868"/>
    </source>
</evidence>
<accession>A0AAN7P8N1</accession>
<comment type="function">
    <text evidence="12">Mitochondrial cysteine-specific aminoacyl-tRNA synthetase that catalyzes the ATP-dependent ligation of cysteine to tRNA(Cys).</text>
</comment>
<dbReference type="HAMAP" id="MF_00041">
    <property type="entry name" value="Cys_tRNA_synth"/>
    <property type="match status" value="1"/>
</dbReference>
<dbReference type="SUPFAM" id="SSF47323">
    <property type="entry name" value="Anticodon-binding domain of a subclass of class I aminoacyl-tRNA synthetases"/>
    <property type="match status" value="1"/>
</dbReference>
<comment type="caution">
    <text evidence="20">The sequence shown here is derived from an EMBL/GenBank/DDBJ whole genome shotgun (WGS) entry which is preliminary data.</text>
</comment>
<evidence type="ECO:0000313" key="21">
    <source>
        <dbReference type="Proteomes" id="UP001353858"/>
    </source>
</evidence>
<evidence type="ECO:0000256" key="7">
    <source>
        <dbReference type="ARBA" id="ARBA00022833"/>
    </source>
</evidence>
<dbReference type="EC" id="6.1.1.16" evidence="3"/>
<comment type="similarity">
    <text evidence="2">Belongs to the class-I aminoacyl-tRNA synthetase family.</text>
</comment>
<organism evidence="20 21">
    <name type="scientific">Aquatica leii</name>
    <dbReference type="NCBI Taxonomy" id="1421715"/>
    <lineage>
        <taxon>Eukaryota</taxon>
        <taxon>Metazoa</taxon>
        <taxon>Ecdysozoa</taxon>
        <taxon>Arthropoda</taxon>
        <taxon>Hexapoda</taxon>
        <taxon>Insecta</taxon>
        <taxon>Pterygota</taxon>
        <taxon>Neoptera</taxon>
        <taxon>Endopterygota</taxon>
        <taxon>Coleoptera</taxon>
        <taxon>Polyphaga</taxon>
        <taxon>Elateriformia</taxon>
        <taxon>Elateroidea</taxon>
        <taxon>Lampyridae</taxon>
        <taxon>Luciolinae</taxon>
        <taxon>Aquatica</taxon>
    </lineage>
</organism>
<keyword evidence="7" id="KW-0862">Zinc</keyword>
<feature type="domain" description="tRNA synthetases class I catalytic" evidence="19">
    <location>
        <begin position="48"/>
        <end position="323"/>
    </location>
</feature>
<evidence type="ECO:0000256" key="6">
    <source>
        <dbReference type="ARBA" id="ARBA00022741"/>
    </source>
</evidence>
<proteinExistence type="inferred from homology"/>
<dbReference type="Pfam" id="PF01406">
    <property type="entry name" value="tRNA-synt_1e"/>
    <property type="match status" value="1"/>
</dbReference>
<comment type="catalytic activity">
    <reaction evidence="16">
        <text>S-sulfanyl-L-cysteine + L-cysteine = S-disulfanyl-L-cysteine + L-alanine</text>
        <dbReference type="Rhea" id="RHEA:78627"/>
        <dbReference type="ChEBI" id="CHEBI:35235"/>
        <dbReference type="ChEBI" id="CHEBI:57972"/>
        <dbReference type="ChEBI" id="CHEBI:58591"/>
        <dbReference type="ChEBI" id="CHEBI:229465"/>
    </reaction>
    <physiologicalReaction direction="left-to-right" evidence="16">
        <dbReference type="Rhea" id="RHEA:78628"/>
    </physiologicalReaction>
</comment>
<dbReference type="Gene3D" id="1.20.120.1910">
    <property type="entry name" value="Cysteine-tRNA ligase, C-terminal anti-codon recognition domain"/>
    <property type="match status" value="1"/>
</dbReference>
<dbReference type="GO" id="GO:0004817">
    <property type="term" value="F:cysteine-tRNA ligase activity"/>
    <property type="evidence" value="ECO:0007669"/>
    <property type="project" value="UniProtKB-EC"/>
</dbReference>
<dbReference type="GO" id="GO:0005737">
    <property type="term" value="C:cytoplasm"/>
    <property type="evidence" value="ECO:0007669"/>
    <property type="project" value="TreeGrafter"/>
</dbReference>
<comment type="cofactor">
    <cofactor evidence="1">
        <name>Zn(2+)</name>
        <dbReference type="ChEBI" id="CHEBI:29105"/>
    </cofactor>
</comment>
<evidence type="ECO:0000256" key="9">
    <source>
        <dbReference type="ARBA" id="ARBA00022917"/>
    </source>
</evidence>
<dbReference type="NCBIfam" id="TIGR00435">
    <property type="entry name" value="cysS"/>
    <property type="match status" value="1"/>
</dbReference>
<evidence type="ECO:0000256" key="2">
    <source>
        <dbReference type="ARBA" id="ARBA00005594"/>
    </source>
</evidence>
<dbReference type="InterPro" id="IPR024909">
    <property type="entry name" value="Cys-tRNA/MSH_ligase"/>
</dbReference>
<keyword evidence="10" id="KW-0030">Aminoacyl-tRNA synthetase</keyword>
<reference evidence="21" key="1">
    <citation type="submission" date="2023-01" db="EMBL/GenBank/DDBJ databases">
        <title>Key to firefly adult light organ development and bioluminescence: homeobox transcription factors regulate luciferase expression and transportation to peroxisome.</title>
        <authorList>
            <person name="Fu X."/>
        </authorList>
    </citation>
    <scope>NUCLEOTIDE SEQUENCE [LARGE SCALE GENOMIC DNA]</scope>
</reference>
<evidence type="ECO:0000256" key="18">
    <source>
        <dbReference type="ARBA" id="ARBA00049046"/>
    </source>
</evidence>
<keyword evidence="6" id="KW-0547">Nucleotide-binding</keyword>
<dbReference type="InterPro" id="IPR009080">
    <property type="entry name" value="tRNAsynth_Ia_anticodon-bd"/>
</dbReference>
<dbReference type="PANTHER" id="PTHR10890">
    <property type="entry name" value="CYSTEINYL-TRNA SYNTHETASE"/>
    <property type="match status" value="1"/>
</dbReference>
<name>A0AAN7P8N1_9COLE</name>
<sequence>MRHQLHRYFHKRLNHLWVKPVGYDTGIKIYNCVAKEKVPLVVRNKDCSSWYTCGPTVYDSSHIGHASCYVKLDILQRLLRDYFKINLVTVMNITDIDDKIINKSIQTKTPISEITQHYEKEFWEDVESLDLMKPDLVLRVTEHIPMIEDFVLELLNKGAAFKDEDGSIVFNIKEYGKLQNVSKANTGPAYPNFTLWKASKDNETNWNIKYPNGRPGWHTECSALASSVFGSTLDFHAGGDDLRFPHHENEEAQCCAYFSKSQWVNYWVHTGHLMQKSTKMSKSLQNTMSIRTMLKSCDSNTFRMMCLMSHYRKNMEFTPEFVNSGEKHLENYRNFLTYCKSVIDGKLNICINGDVLTKLLINSKEEIHKALCDDFDTAYCVKVLNNLINVTYKMINASRENLNRDLQGMLSLINVTNFVKHTVSVFGFDLDQTSVVKEESKDFDQLINILTEFRQNIRLAGLEKKNENLLQLCDGVRNNLNRIGIIVKDHKDKSIWYK</sequence>
<comment type="catalytic activity">
    <reaction evidence="15">
        <text>2 L-cysteine = S-sulfanyl-L-cysteine + L-alanine</text>
        <dbReference type="Rhea" id="RHEA:78543"/>
        <dbReference type="ChEBI" id="CHEBI:35235"/>
        <dbReference type="ChEBI" id="CHEBI:57972"/>
        <dbReference type="ChEBI" id="CHEBI:58591"/>
    </reaction>
    <physiologicalReaction direction="left-to-right" evidence="15">
        <dbReference type="Rhea" id="RHEA:78544"/>
    </physiologicalReaction>
</comment>
<dbReference type="SUPFAM" id="SSF52374">
    <property type="entry name" value="Nucleotidylyl transferase"/>
    <property type="match status" value="1"/>
</dbReference>
<keyword evidence="9" id="KW-0648">Protein biosynthesis</keyword>
<dbReference type="GO" id="GO:0006423">
    <property type="term" value="P:cysteinyl-tRNA aminoacylation"/>
    <property type="evidence" value="ECO:0007669"/>
    <property type="project" value="InterPro"/>
</dbReference>
<dbReference type="PRINTS" id="PR00983">
    <property type="entry name" value="TRNASYNTHCYS"/>
</dbReference>
<dbReference type="InterPro" id="IPR014729">
    <property type="entry name" value="Rossmann-like_a/b/a_fold"/>
</dbReference>
<keyword evidence="8" id="KW-0067">ATP-binding</keyword>
<comment type="catalytic activity">
    <reaction evidence="18">
        <text>tRNA(Cys) + L-cysteine + ATP = L-cysteinyl-tRNA(Cys) + AMP + diphosphate</text>
        <dbReference type="Rhea" id="RHEA:17773"/>
        <dbReference type="Rhea" id="RHEA-COMP:9661"/>
        <dbReference type="Rhea" id="RHEA-COMP:9679"/>
        <dbReference type="ChEBI" id="CHEBI:30616"/>
        <dbReference type="ChEBI" id="CHEBI:33019"/>
        <dbReference type="ChEBI" id="CHEBI:35235"/>
        <dbReference type="ChEBI" id="CHEBI:78442"/>
        <dbReference type="ChEBI" id="CHEBI:78517"/>
        <dbReference type="ChEBI" id="CHEBI:456215"/>
        <dbReference type="EC" id="6.1.1.16"/>
    </reaction>
    <physiologicalReaction direction="right-to-left" evidence="18">
        <dbReference type="Rhea" id="RHEA:17775"/>
    </physiologicalReaction>
</comment>
<evidence type="ECO:0000256" key="1">
    <source>
        <dbReference type="ARBA" id="ARBA00001947"/>
    </source>
</evidence>
<evidence type="ECO:0000259" key="19">
    <source>
        <dbReference type="Pfam" id="PF01406"/>
    </source>
</evidence>
<evidence type="ECO:0000256" key="16">
    <source>
        <dbReference type="ARBA" id="ARBA00047731"/>
    </source>
</evidence>
<evidence type="ECO:0000256" key="8">
    <source>
        <dbReference type="ARBA" id="ARBA00022840"/>
    </source>
</evidence>
<comment type="catalytic activity">
    <reaction evidence="14">
        <text>S-disulfanyl-L-cysteine + tRNA(Cys) + ATP = (S)-disulfanyl-L-cysteinyl-tRNA(Cys) + AMP + diphosphate</text>
        <dbReference type="Rhea" id="RHEA:78651"/>
        <dbReference type="Rhea" id="RHEA-COMP:9661"/>
        <dbReference type="Rhea" id="RHEA-COMP:19120"/>
        <dbReference type="ChEBI" id="CHEBI:30616"/>
        <dbReference type="ChEBI" id="CHEBI:33019"/>
        <dbReference type="ChEBI" id="CHEBI:78442"/>
        <dbReference type="ChEBI" id="CHEBI:229465"/>
        <dbReference type="ChEBI" id="CHEBI:229521"/>
        <dbReference type="ChEBI" id="CHEBI:456215"/>
    </reaction>
    <physiologicalReaction direction="left-to-right" evidence="14">
        <dbReference type="Rhea" id="RHEA:78652"/>
    </physiologicalReaction>
</comment>
<evidence type="ECO:0000256" key="14">
    <source>
        <dbReference type="ARBA" id="ARBA00047499"/>
    </source>
</evidence>
<evidence type="ECO:0000256" key="11">
    <source>
        <dbReference type="ARBA" id="ARBA00031499"/>
    </source>
</evidence>
<evidence type="ECO:0000256" key="17">
    <source>
        <dbReference type="ARBA" id="ARBA00048609"/>
    </source>
</evidence>
<keyword evidence="21" id="KW-1185">Reference proteome</keyword>
<dbReference type="PANTHER" id="PTHR10890:SF27">
    <property type="entry name" value="CYSTEINE--TRNA LIGASE, MITOCHONDRIAL-RELATED"/>
    <property type="match status" value="1"/>
</dbReference>
<keyword evidence="5" id="KW-0479">Metal-binding</keyword>
<evidence type="ECO:0000256" key="10">
    <source>
        <dbReference type="ARBA" id="ARBA00023146"/>
    </source>
</evidence>
<dbReference type="InterPro" id="IPR015803">
    <property type="entry name" value="Cys-tRNA-ligase"/>
</dbReference>
<evidence type="ECO:0000256" key="4">
    <source>
        <dbReference type="ARBA" id="ARBA00022598"/>
    </source>
</evidence>
<comment type="function">
    <text evidence="13">In addition to its role as an aminoacyl-tRNA synthetase, has also cysteine persulfide synthase activity. Produces reactive persulfide species such as cysteine persulfide (CysSSH) from substrate cysteine and mediate direct incorporation of CysSSH into proteins during translations, resulting in protein persulfides and polysulfides. CysSSHs behave as potent antioxidants and cellular protectants.</text>
</comment>
<comment type="catalytic activity">
    <reaction evidence="17">
        <text>S-sulfanyl-L-cysteine + tRNA(Cys) + ATP = (S)-sulfanyl-L-cysteinyl-tRNA(Cys) + AMP + diphosphate</text>
        <dbReference type="Rhea" id="RHEA:78647"/>
        <dbReference type="Rhea" id="RHEA-COMP:9661"/>
        <dbReference type="Rhea" id="RHEA-COMP:19119"/>
        <dbReference type="ChEBI" id="CHEBI:30616"/>
        <dbReference type="ChEBI" id="CHEBI:33019"/>
        <dbReference type="ChEBI" id="CHEBI:58591"/>
        <dbReference type="ChEBI" id="CHEBI:78442"/>
        <dbReference type="ChEBI" id="CHEBI:229520"/>
        <dbReference type="ChEBI" id="CHEBI:456215"/>
    </reaction>
    <physiologicalReaction direction="left-to-right" evidence="17">
        <dbReference type="Rhea" id="RHEA:78648"/>
    </physiologicalReaction>
</comment>
<dbReference type="GO" id="GO:0046872">
    <property type="term" value="F:metal ion binding"/>
    <property type="evidence" value="ECO:0007669"/>
    <property type="project" value="UniProtKB-KW"/>
</dbReference>